<dbReference type="AlphaFoldDB" id="A0AAD4EN35"/>
<name>A0AAD4EN35_9PEZI</name>
<dbReference type="Gene3D" id="3.40.50.720">
    <property type="entry name" value="NAD(P)-binding Rossmann-like Domain"/>
    <property type="match status" value="1"/>
</dbReference>
<dbReference type="EMBL" id="JAHCVI010000006">
    <property type="protein sequence ID" value="KAG7284246.1"/>
    <property type="molecule type" value="Genomic_DNA"/>
</dbReference>
<sequence length="313" mass="33348">MVYNKVIVFGATGAVGSHAALTAHQLGAKVILASRDPTKPIPGLAAAQEQAGGFERVQADLTQPETVRAAAAQTGAQAAFIYFAHGGTDHQRGAIEALKAAGVEFVVFLSSLTVKGDARAIGSELFIPFAHAQVEIGLEEVFGKRGYAAVRPGYFASNLERYKKVIAASNVVRIPSPNAKFDFITSEDMGRVSGTLLVKGREALADGKNQVSLAGPQLITQAEAITLLGKVIGRDLKVEGLETEEEALKFVVENLHVPEFVARQMVKGYHEAETGTPLYEGIYDEAAANVERYGGKPATTIQEWLEAHGSVFK</sequence>
<dbReference type="Proteomes" id="UP001197093">
    <property type="component" value="Unassembled WGS sequence"/>
</dbReference>
<dbReference type="InterPro" id="IPR051604">
    <property type="entry name" value="Ergot_Alk_Oxidoreductase"/>
</dbReference>
<organism evidence="2 3">
    <name type="scientific">Staphylotrichum longicolle</name>
    <dbReference type="NCBI Taxonomy" id="669026"/>
    <lineage>
        <taxon>Eukaryota</taxon>
        <taxon>Fungi</taxon>
        <taxon>Dikarya</taxon>
        <taxon>Ascomycota</taxon>
        <taxon>Pezizomycotina</taxon>
        <taxon>Sordariomycetes</taxon>
        <taxon>Sordariomycetidae</taxon>
        <taxon>Sordariales</taxon>
        <taxon>Chaetomiaceae</taxon>
        <taxon>Staphylotrichum</taxon>
    </lineage>
</organism>
<gene>
    <name evidence="2" type="ORF">NEMBOFW57_010610</name>
</gene>
<protein>
    <recommendedName>
        <fullName evidence="1">NmrA-like domain-containing protein</fullName>
    </recommendedName>
</protein>
<keyword evidence="3" id="KW-1185">Reference proteome</keyword>
<dbReference type="SUPFAM" id="SSF51735">
    <property type="entry name" value="NAD(P)-binding Rossmann-fold domains"/>
    <property type="match status" value="1"/>
</dbReference>
<feature type="domain" description="NmrA-like" evidence="1">
    <location>
        <begin position="5"/>
        <end position="273"/>
    </location>
</feature>
<dbReference type="InterPro" id="IPR036291">
    <property type="entry name" value="NAD(P)-bd_dom_sf"/>
</dbReference>
<accession>A0AAD4EN35</accession>
<proteinExistence type="predicted"/>
<dbReference type="Pfam" id="PF05368">
    <property type="entry name" value="NmrA"/>
    <property type="match status" value="1"/>
</dbReference>
<dbReference type="PANTHER" id="PTHR43162">
    <property type="match status" value="1"/>
</dbReference>
<evidence type="ECO:0000313" key="3">
    <source>
        <dbReference type="Proteomes" id="UP001197093"/>
    </source>
</evidence>
<evidence type="ECO:0000313" key="2">
    <source>
        <dbReference type="EMBL" id="KAG7284246.1"/>
    </source>
</evidence>
<evidence type="ECO:0000259" key="1">
    <source>
        <dbReference type="Pfam" id="PF05368"/>
    </source>
</evidence>
<reference evidence="2" key="1">
    <citation type="submission" date="2023-02" db="EMBL/GenBank/DDBJ databases">
        <authorList>
            <person name="Palmer J.M."/>
        </authorList>
    </citation>
    <scope>NUCLEOTIDE SEQUENCE</scope>
    <source>
        <strain evidence="2">FW57</strain>
    </source>
</reference>
<dbReference type="PANTHER" id="PTHR43162:SF1">
    <property type="entry name" value="PRESTALK A DIFFERENTIATION PROTEIN A"/>
    <property type="match status" value="1"/>
</dbReference>
<dbReference type="InterPro" id="IPR008030">
    <property type="entry name" value="NmrA-like"/>
</dbReference>
<comment type="caution">
    <text evidence="2">The sequence shown here is derived from an EMBL/GenBank/DDBJ whole genome shotgun (WGS) entry which is preliminary data.</text>
</comment>